<keyword evidence="3" id="KW-0805">Transcription regulation</keyword>
<dbReference type="GO" id="GO:0003677">
    <property type="term" value="F:DNA binding"/>
    <property type="evidence" value="ECO:0007669"/>
    <property type="project" value="InterPro"/>
</dbReference>
<evidence type="ECO:0000256" key="1">
    <source>
        <dbReference type="ARBA" id="ARBA00022679"/>
    </source>
</evidence>
<dbReference type="Pfam" id="PF02302">
    <property type="entry name" value="PTS_IIB"/>
    <property type="match status" value="1"/>
</dbReference>
<dbReference type="STRING" id="137733.SAMN05421767_1344"/>
<dbReference type="PROSITE" id="PS51372">
    <property type="entry name" value="PRD_2"/>
    <property type="match status" value="2"/>
</dbReference>
<dbReference type="InterPro" id="IPR013196">
    <property type="entry name" value="HTH_11"/>
</dbReference>
<keyword evidence="5" id="KW-0804">Transcription</keyword>
<evidence type="ECO:0000256" key="3">
    <source>
        <dbReference type="ARBA" id="ARBA00023015"/>
    </source>
</evidence>
<gene>
    <name evidence="9" type="ORF">SAMN05421767_1344</name>
</gene>
<dbReference type="InterPro" id="IPR036388">
    <property type="entry name" value="WH-like_DNA-bd_sf"/>
</dbReference>
<dbReference type="OrthoDB" id="3710983at2"/>
<dbReference type="InterPro" id="IPR016152">
    <property type="entry name" value="PTrfase/Anion_transptr"/>
</dbReference>
<dbReference type="InterPro" id="IPR036095">
    <property type="entry name" value="PTS_EIIB-like_sf"/>
</dbReference>
<keyword evidence="1" id="KW-0808">Transferase</keyword>
<dbReference type="Gene3D" id="1.10.1790.10">
    <property type="entry name" value="PRD domain"/>
    <property type="match status" value="2"/>
</dbReference>
<dbReference type="GO" id="GO:0006355">
    <property type="term" value="P:regulation of DNA-templated transcription"/>
    <property type="evidence" value="ECO:0007669"/>
    <property type="project" value="InterPro"/>
</dbReference>
<dbReference type="PANTHER" id="PTHR30185:SF18">
    <property type="entry name" value="TRANSCRIPTIONAL REGULATOR MTLR"/>
    <property type="match status" value="1"/>
</dbReference>
<evidence type="ECO:0000259" key="7">
    <source>
        <dbReference type="PROSITE" id="PS51099"/>
    </source>
</evidence>
<dbReference type="PANTHER" id="PTHR30185">
    <property type="entry name" value="CRYPTIC BETA-GLUCOSIDE BGL OPERON ANTITERMINATOR"/>
    <property type="match status" value="1"/>
</dbReference>
<evidence type="ECO:0000313" key="10">
    <source>
        <dbReference type="Proteomes" id="UP000198556"/>
    </source>
</evidence>
<dbReference type="RefSeq" id="WP_089747362.1">
    <property type="nucleotide sequence ID" value="NZ_FOGF01000034.1"/>
</dbReference>
<evidence type="ECO:0000256" key="2">
    <source>
        <dbReference type="ARBA" id="ARBA00022737"/>
    </source>
</evidence>
<name>A0A1H9N371_9LACT</name>
<dbReference type="InterPro" id="IPR003501">
    <property type="entry name" value="PTS_EIIB_2/3"/>
</dbReference>
<reference evidence="9 10" key="1">
    <citation type="submission" date="2016-10" db="EMBL/GenBank/DDBJ databases">
        <authorList>
            <person name="de Groot N.N."/>
        </authorList>
    </citation>
    <scope>NUCLEOTIDE SEQUENCE [LARGE SCALE GENOMIC DNA]</scope>
    <source>
        <strain evidence="9 10">DSM 15827</strain>
    </source>
</reference>
<dbReference type="PROSITE" id="PS51099">
    <property type="entry name" value="PTS_EIIB_TYPE_2"/>
    <property type="match status" value="1"/>
</dbReference>
<feature type="domain" description="PTS EIIA type-2" evidence="6">
    <location>
        <begin position="520"/>
        <end position="662"/>
    </location>
</feature>
<dbReference type="SUPFAM" id="SSF63520">
    <property type="entry name" value="PTS-regulatory domain, PRD"/>
    <property type="match status" value="2"/>
</dbReference>
<dbReference type="Pfam" id="PF08279">
    <property type="entry name" value="HTH_11"/>
    <property type="match status" value="1"/>
</dbReference>
<dbReference type="InterPro" id="IPR011608">
    <property type="entry name" value="PRD"/>
</dbReference>
<dbReference type="InterPro" id="IPR007737">
    <property type="entry name" value="Mga_HTH"/>
</dbReference>
<dbReference type="Gene3D" id="1.10.10.10">
    <property type="entry name" value="Winged helix-like DNA-binding domain superfamily/Winged helix DNA-binding domain"/>
    <property type="match status" value="1"/>
</dbReference>
<dbReference type="GO" id="GO:0008982">
    <property type="term" value="F:protein-N(PI)-phosphohistidine-sugar phosphotransferase activity"/>
    <property type="evidence" value="ECO:0007669"/>
    <property type="project" value="InterPro"/>
</dbReference>
<dbReference type="SUPFAM" id="SSF46894">
    <property type="entry name" value="C-terminal effector domain of the bipartite response regulators"/>
    <property type="match status" value="1"/>
</dbReference>
<dbReference type="PROSITE" id="PS51094">
    <property type="entry name" value="PTS_EIIA_TYPE_2"/>
    <property type="match status" value="1"/>
</dbReference>
<organism evidence="9 10">
    <name type="scientific">Granulicatella balaenopterae</name>
    <dbReference type="NCBI Taxonomy" id="137733"/>
    <lineage>
        <taxon>Bacteria</taxon>
        <taxon>Bacillati</taxon>
        <taxon>Bacillota</taxon>
        <taxon>Bacilli</taxon>
        <taxon>Lactobacillales</taxon>
        <taxon>Carnobacteriaceae</taxon>
        <taxon>Granulicatella</taxon>
    </lineage>
</organism>
<feature type="domain" description="PTS EIIB type-2" evidence="7">
    <location>
        <begin position="406"/>
        <end position="498"/>
    </location>
</feature>
<evidence type="ECO:0000259" key="6">
    <source>
        <dbReference type="PROSITE" id="PS51094"/>
    </source>
</evidence>
<dbReference type="InterPro" id="IPR013011">
    <property type="entry name" value="PTS_EIIB_2"/>
</dbReference>
<dbReference type="SUPFAM" id="SSF52794">
    <property type="entry name" value="PTS system IIB component-like"/>
    <property type="match status" value="1"/>
</dbReference>
<dbReference type="AlphaFoldDB" id="A0A1H9N371"/>
<evidence type="ECO:0000259" key="8">
    <source>
        <dbReference type="PROSITE" id="PS51372"/>
    </source>
</evidence>
<evidence type="ECO:0000313" key="9">
    <source>
        <dbReference type="EMBL" id="SER30384.1"/>
    </source>
</evidence>
<dbReference type="InterPro" id="IPR002178">
    <property type="entry name" value="PTS_EIIA_type-2_dom"/>
</dbReference>
<dbReference type="CDD" id="cd05568">
    <property type="entry name" value="PTS_IIB_bgl_like"/>
    <property type="match status" value="1"/>
</dbReference>
<dbReference type="Pfam" id="PF05043">
    <property type="entry name" value="Mga"/>
    <property type="match status" value="1"/>
</dbReference>
<dbReference type="SUPFAM" id="SSF55804">
    <property type="entry name" value="Phoshotransferase/anion transport protein"/>
    <property type="match status" value="1"/>
</dbReference>
<dbReference type="Pfam" id="PF00874">
    <property type="entry name" value="PRD"/>
    <property type="match status" value="2"/>
</dbReference>
<dbReference type="GO" id="GO:0009401">
    <property type="term" value="P:phosphoenolpyruvate-dependent sugar phosphotransferase system"/>
    <property type="evidence" value="ECO:0007669"/>
    <property type="project" value="InterPro"/>
</dbReference>
<dbReference type="Gene3D" id="3.40.930.10">
    <property type="entry name" value="Mannitol-specific EII, Chain A"/>
    <property type="match status" value="1"/>
</dbReference>
<dbReference type="EMBL" id="FOGF01000034">
    <property type="protein sequence ID" value="SER30384.1"/>
    <property type="molecule type" value="Genomic_DNA"/>
</dbReference>
<evidence type="ECO:0000256" key="5">
    <source>
        <dbReference type="ARBA" id="ARBA00023163"/>
    </source>
</evidence>
<dbReference type="InterPro" id="IPR016032">
    <property type="entry name" value="Sig_transdc_resp-reg_C-effctor"/>
</dbReference>
<keyword evidence="2" id="KW-0677">Repeat</keyword>
<dbReference type="Proteomes" id="UP000198556">
    <property type="component" value="Unassembled WGS sequence"/>
</dbReference>
<dbReference type="Gene3D" id="3.40.50.2300">
    <property type="match status" value="1"/>
</dbReference>
<protein>
    <submittedName>
        <fullName evidence="9">Transcriptional antiterminator, BglG family</fullName>
    </submittedName>
</protein>
<proteinExistence type="predicted"/>
<evidence type="ECO:0000256" key="4">
    <source>
        <dbReference type="ARBA" id="ARBA00023159"/>
    </source>
</evidence>
<keyword evidence="4" id="KW-0010">Activator</keyword>
<feature type="domain" description="PRD" evidence="8">
    <location>
        <begin position="296"/>
        <end position="403"/>
    </location>
</feature>
<dbReference type="Pfam" id="PF00359">
    <property type="entry name" value="PTS_EIIA_2"/>
    <property type="match status" value="1"/>
</dbReference>
<keyword evidence="10" id="KW-1185">Reference proteome</keyword>
<sequence>MLNKKEQFILKKLLDMQESYLSSTQLAEDLHVSDRTVRKYISQLKTTIEKHGASINSKTGYGYQLEIQSSIQFYEFYNQMNKYIERKDDIAVIQESLDRQYYILKKLFFEMESAKVDDLASDLFVSRSTITNDLSSIKKLLSPYDLKIDNRTKKGIYVAGIETNKRHFIMYYFFNDKMMNATLGFSSYEGLLNEIDTLKITSIVLEECRQGELHLSDYAIYNLVLHICLAIKRLTSGYELKQITSEDVTEGEEIKIAKNIVNRISAEFEITLPEVEAYYISLHFFNRNNRVSFIGYEKEILESQIKLAFQQLTEITGMPFVADELLLHGILSHISLMMNRVKKGTSIENPLLSEIKQNYPEIHQLTMQQLATLPIFITEDISEDEWAYLTIHLLAAIERYIKPKQLLVTVVCATGVGSAQMLKSRLENEFGSKFIIKYVVGYYDLSEEIIQDTDIIISTIDLSNLVFKIPVLYVSVFLPKDDVEKINTEIDLFYSNDTNIYTQKNRNTIKENHSNKDLLRFFNKDLFLLIEGETTRDEVIDQMIELVTKFENISSKRVIEQINQRETFGSVVFTKQLAVPHPMESLHENSFVVVAIAKDGIVWDEQNQQVRLVIMLLSSKYGHDGFDKVGKKMVSIIENKELENRLIKSNNYHEFIKQFIEN</sequence>
<dbReference type="InterPro" id="IPR036634">
    <property type="entry name" value="PRD_sf"/>
</dbReference>
<feature type="domain" description="PRD" evidence="8">
    <location>
        <begin position="189"/>
        <end position="294"/>
    </location>
</feature>
<accession>A0A1H9N371</accession>
<dbReference type="InterPro" id="IPR050661">
    <property type="entry name" value="BglG_antiterminators"/>
</dbReference>